<dbReference type="EMBL" id="JACXYZ010000001">
    <property type="protein sequence ID" value="MBD3924278.1"/>
    <property type="molecule type" value="Genomic_DNA"/>
</dbReference>
<keyword evidence="3" id="KW-1185">Reference proteome</keyword>
<feature type="region of interest" description="Disordered" evidence="1">
    <location>
        <begin position="91"/>
        <end position="158"/>
    </location>
</feature>
<organism evidence="2 3">
    <name type="scientific">Nocardioides cavernae</name>
    <dbReference type="NCBI Taxonomy" id="1921566"/>
    <lineage>
        <taxon>Bacteria</taxon>
        <taxon>Bacillati</taxon>
        <taxon>Actinomycetota</taxon>
        <taxon>Actinomycetes</taxon>
        <taxon>Propionibacteriales</taxon>
        <taxon>Nocardioidaceae</taxon>
        <taxon>Nocardioides</taxon>
    </lineage>
</organism>
<dbReference type="RefSeq" id="WP_191194063.1">
    <property type="nucleotide sequence ID" value="NZ_JACXYZ010000001.1"/>
</dbReference>
<evidence type="ECO:0000256" key="1">
    <source>
        <dbReference type="SAM" id="MobiDB-lite"/>
    </source>
</evidence>
<sequence length="158" mass="16964">MWARNDEVVLAEWVPSADYGWKDTSVEDRRLLEKAGLPYGVLRALADLWGGKGHHKAAYSINAVAALMTIATKQPGMTRDLWDRMAIRLEGDEGARLADPEAIRAAVDDKSEPEPAASPTPGTGGSPGEAPPADHEAGPSDYTSDQHPVERDSDDMGT</sequence>
<comment type="caution">
    <text evidence="2">The sequence shown here is derived from an EMBL/GenBank/DDBJ whole genome shotgun (WGS) entry which is preliminary data.</text>
</comment>
<reference evidence="2 3" key="1">
    <citation type="submission" date="2020-09" db="EMBL/GenBank/DDBJ databases">
        <title>novel species in genus Nocardioides.</title>
        <authorList>
            <person name="Zhang G."/>
        </authorList>
    </citation>
    <scope>NUCLEOTIDE SEQUENCE [LARGE SCALE GENOMIC DNA]</scope>
    <source>
        <strain evidence="2 3">KCTC 39551</strain>
    </source>
</reference>
<dbReference type="Proteomes" id="UP000618818">
    <property type="component" value="Unassembled WGS sequence"/>
</dbReference>
<evidence type="ECO:0000313" key="2">
    <source>
        <dbReference type="EMBL" id="MBD3924278.1"/>
    </source>
</evidence>
<proteinExistence type="predicted"/>
<protein>
    <submittedName>
        <fullName evidence="2">Uncharacterized protein</fullName>
    </submittedName>
</protein>
<feature type="compositionally biased region" description="Basic and acidic residues" evidence="1">
    <location>
        <begin position="91"/>
        <end position="113"/>
    </location>
</feature>
<gene>
    <name evidence="2" type="ORF">IEZ26_06565</name>
</gene>
<accession>A0ABR8N810</accession>
<name>A0ABR8N810_9ACTN</name>
<evidence type="ECO:0000313" key="3">
    <source>
        <dbReference type="Proteomes" id="UP000618818"/>
    </source>
</evidence>